<dbReference type="Gene3D" id="3.30.160.60">
    <property type="entry name" value="Classic Zinc Finger"/>
    <property type="match status" value="2"/>
</dbReference>
<feature type="region of interest" description="Disordered" evidence="10">
    <location>
        <begin position="1"/>
        <end position="33"/>
    </location>
</feature>
<organism evidence="12 13">
    <name type="scientific">Cichlidogyrus casuarinus</name>
    <dbReference type="NCBI Taxonomy" id="1844966"/>
    <lineage>
        <taxon>Eukaryota</taxon>
        <taxon>Metazoa</taxon>
        <taxon>Spiralia</taxon>
        <taxon>Lophotrochozoa</taxon>
        <taxon>Platyhelminthes</taxon>
        <taxon>Monogenea</taxon>
        <taxon>Monopisthocotylea</taxon>
        <taxon>Dactylogyridea</taxon>
        <taxon>Ancyrocephalidae</taxon>
        <taxon>Cichlidogyrus</taxon>
    </lineage>
</organism>
<dbReference type="Pfam" id="PF00096">
    <property type="entry name" value="zf-C2H2"/>
    <property type="match status" value="1"/>
</dbReference>
<dbReference type="InterPro" id="IPR036236">
    <property type="entry name" value="Znf_C2H2_sf"/>
</dbReference>
<feature type="domain" description="C2H2-type" evidence="11">
    <location>
        <begin position="38"/>
        <end position="65"/>
    </location>
</feature>
<comment type="subcellular location">
    <subcellularLocation>
        <location evidence="1">Nucleus</location>
    </subcellularLocation>
</comment>
<keyword evidence="3" id="KW-0677">Repeat</keyword>
<evidence type="ECO:0000256" key="6">
    <source>
        <dbReference type="ARBA" id="ARBA00023015"/>
    </source>
</evidence>
<keyword evidence="13" id="KW-1185">Reference proteome</keyword>
<comment type="caution">
    <text evidence="12">The sequence shown here is derived from an EMBL/GenBank/DDBJ whole genome shotgun (WGS) entry which is preliminary data.</text>
</comment>
<evidence type="ECO:0000313" key="12">
    <source>
        <dbReference type="EMBL" id="KAL3313463.1"/>
    </source>
</evidence>
<evidence type="ECO:0000256" key="5">
    <source>
        <dbReference type="ARBA" id="ARBA00022833"/>
    </source>
</evidence>
<protein>
    <recommendedName>
        <fullName evidence="11">C2H2-type domain-containing protein</fullName>
    </recommendedName>
</protein>
<name>A0ABD2Q1F6_9PLAT</name>
<keyword evidence="6" id="KW-0805">Transcription regulation</keyword>
<keyword evidence="5" id="KW-0862">Zinc</keyword>
<keyword evidence="2" id="KW-0479">Metal-binding</keyword>
<reference evidence="12 13" key="1">
    <citation type="submission" date="2024-11" db="EMBL/GenBank/DDBJ databases">
        <title>Adaptive evolution of stress response genes in parasites aligns with host niche diversity.</title>
        <authorList>
            <person name="Hahn C."/>
            <person name="Resl P."/>
        </authorList>
    </citation>
    <scope>NUCLEOTIDE SEQUENCE [LARGE SCALE GENOMIC DNA]</scope>
    <source>
        <strain evidence="12">EGGRZ-B1_66</strain>
        <tissue evidence="12">Body</tissue>
    </source>
</reference>
<evidence type="ECO:0000256" key="2">
    <source>
        <dbReference type="ARBA" id="ARBA00022723"/>
    </source>
</evidence>
<keyword evidence="8" id="KW-0539">Nucleus</keyword>
<dbReference type="GO" id="GO:0032502">
    <property type="term" value="P:developmental process"/>
    <property type="evidence" value="ECO:0007669"/>
    <property type="project" value="UniProtKB-ARBA"/>
</dbReference>
<dbReference type="GO" id="GO:0008270">
    <property type="term" value="F:zinc ion binding"/>
    <property type="evidence" value="ECO:0007669"/>
    <property type="project" value="UniProtKB-KW"/>
</dbReference>
<dbReference type="PROSITE" id="PS00028">
    <property type="entry name" value="ZINC_FINGER_C2H2_1"/>
    <property type="match status" value="2"/>
</dbReference>
<feature type="domain" description="C2H2-type" evidence="11">
    <location>
        <begin position="66"/>
        <end position="90"/>
    </location>
</feature>
<evidence type="ECO:0000256" key="8">
    <source>
        <dbReference type="ARBA" id="ARBA00023242"/>
    </source>
</evidence>
<evidence type="ECO:0000256" key="3">
    <source>
        <dbReference type="ARBA" id="ARBA00022737"/>
    </source>
</evidence>
<dbReference type="PANTHER" id="PTHR45944">
    <property type="entry name" value="SCHNURRI, ISOFORM F"/>
    <property type="match status" value="1"/>
</dbReference>
<evidence type="ECO:0000259" key="11">
    <source>
        <dbReference type="PROSITE" id="PS50157"/>
    </source>
</evidence>
<dbReference type="InterPro" id="IPR051969">
    <property type="entry name" value="Zinc-finger_DNA-bd_regulators"/>
</dbReference>
<keyword evidence="4 9" id="KW-0863">Zinc-finger</keyword>
<feature type="compositionally biased region" description="Basic residues" evidence="10">
    <location>
        <begin position="19"/>
        <end position="30"/>
    </location>
</feature>
<accession>A0ABD2Q1F6</accession>
<dbReference type="Proteomes" id="UP001626550">
    <property type="component" value="Unassembled WGS sequence"/>
</dbReference>
<proteinExistence type="predicted"/>
<sequence length="117" mass="13586">METNTIVSSYPVADEKPYKPAKGRPRKHPQQQHVNPKYVCQVCSHVCLKPSILEKHIRAHTDERPFPCDHCGMRFKTVSNLNKHQKSLSHLHFLQNNLVNTRYAILFKKAPILTFLD</sequence>
<gene>
    <name evidence="12" type="ORF">Ciccas_007937</name>
</gene>
<evidence type="ECO:0000256" key="10">
    <source>
        <dbReference type="SAM" id="MobiDB-lite"/>
    </source>
</evidence>
<dbReference type="SMART" id="SM00355">
    <property type="entry name" value="ZnF_C2H2"/>
    <property type="match status" value="2"/>
</dbReference>
<evidence type="ECO:0000313" key="13">
    <source>
        <dbReference type="Proteomes" id="UP001626550"/>
    </source>
</evidence>
<dbReference type="InterPro" id="IPR013087">
    <property type="entry name" value="Znf_C2H2_type"/>
</dbReference>
<evidence type="ECO:0000256" key="7">
    <source>
        <dbReference type="ARBA" id="ARBA00023163"/>
    </source>
</evidence>
<evidence type="ECO:0000256" key="4">
    <source>
        <dbReference type="ARBA" id="ARBA00022771"/>
    </source>
</evidence>
<dbReference type="PROSITE" id="PS50157">
    <property type="entry name" value="ZINC_FINGER_C2H2_2"/>
    <property type="match status" value="2"/>
</dbReference>
<dbReference type="EMBL" id="JBJKFK010001298">
    <property type="protein sequence ID" value="KAL3313463.1"/>
    <property type="molecule type" value="Genomic_DNA"/>
</dbReference>
<evidence type="ECO:0000256" key="1">
    <source>
        <dbReference type="ARBA" id="ARBA00004123"/>
    </source>
</evidence>
<dbReference type="FunFam" id="3.30.160.60:FF:000202">
    <property type="entry name" value="Zinc finger protein 574"/>
    <property type="match status" value="1"/>
</dbReference>
<keyword evidence="7" id="KW-0804">Transcription</keyword>
<dbReference type="PANTHER" id="PTHR45944:SF2">
    <property type="entry name" value="SCHNURRI, ISOFORM F"/>
    <property type="match status" value="1"/>
</dbReference>
<dbReference type="SUPFAM" id="SSF57667">
    <property type="entry name" value="beta-beta-alpha zinc fingers"/>
    <property type="match status" value="1"/>
</dbReference>
<dbReference type="AlphaFoldDB" id="A0ABD2Q1F6"/>
<evidence type="ECO:0000256" key="9">
    <source>
        <dbReference type="PROSITE-ProRule" id="PRU00042"/>
    </source>
</evidence>
<dbReference type="GO" id="GO:0005634">
    <property type="term" value="C:nucleus"/>
    <property type="evidence" value="ECO:0007669"/>
    <property type="project" value="UniProtKB-SubCell"/>
</dbReference>